<protein>
    <recommendedName>
        <fullName evidence="4">RidA family protein</fullName>
    </recommendedName>
</protein>
<evidence type="ECO:0000313" key="3">
    <source>
        <dbReference type="Proteomes" id="UP001501079"/>
    </source>
</evidence>
<organism evidence="2 3">
    <name type="scientific">Gryllotalpicola koreensis</name>
    <dbReference type="NCBI Taxonomy" id="993086"/>
    <lineage>
        <taxon>Bacteria</taxon>
        <taxon>Bacillati</taxon>
        <taxon>Actinomycetota</taxon>
        <taxon>Actinomycetes</taxon>
        <taxon>Micrococcales</taxon>
        <taxon>Microbacteriaceae</taxon>
        <taxon>Gryllotalpicola</taxon>
    </lineage>
</organism>
<dbReference type="Gene3D" id="3.30.1330.40">
    <property type="entry name" value="RutC-like"/>
    <property type="match status" value="1"/>
</dbReference>
<dbReference type="PANTHER" id="PTHR11803:SF58">
    <property type="entry name" value="PROTEIN HMF1-RELATED"/>
    <property type="match status" value="1"/>
</dbReference>
<comment type="similarity">
    <text evidence="1">Belongs to the RutC family.</text>
</comment>
<dbReference type="PANTHER" id="PTHR11803">
    <property type="entry name" value="2-IMINOBUTANOATE/2-IMINOPROPANOATE DEAMINASE RIDA"/>
    <property type="match status" value="1"/>
</dbReference>
<dbReference type="InterPro" id="IPR035959">
    <property type="entry name" value="RutC-like_sf"/>
</dbReference>
<dbReference type="CDD" id="cd00448">
    <property type="entry name" value="YjgF_YER057c_UK114_family"/>
    <property type="match status" value="1"/>
</dbReference>
<proteinExistence type="inferred from homology"/>
<accession>A0ABP8A596</accession>
<evidence type="ECO:0000256" key="1">
    <source>
        <dbReference type="ARBA" id="ARBA00010552"/>
    </source>
</evidence>
<dbReference type="Pfam" id="PF01042">
    <property type="entry name" value="Ribonuc_L-PSP"/>
    <property type="match status" value="1"/>
</dbReference>
<comment type="caution">
    <text evidence="2">The sequence shown here is derived from an EMBL/GenBank/DDBJ whole genome shotgun (WGS) entry which is preliminary data.</text>
</comment>
<dbReference type="Proteomes" id="UP001501079">
    <property type="component" value="Unassembled WGS sequence"/>
</dbReference>
<name>A0ABP8A596_9MICO</name>
<evidence type="ECO:0000313" key="2">
    <source>
        <dbReference type="EMBL" id="GAA4178142.1"/>
    </source>
</evidence>
<dbReference type="SUPFAM" id="SSF55298">
    <property type="entry name" value="YjgF-like"/>
    <property type="match status" value="1"/>
</dbReference>
<reference evidence="3" key="1">
    <citation type="journal article" date="2019" name="Int. J. Syst. Evol. Microbiol.">
        <title>The Global Catalogue of Microorganisms (GCM) 10K type strain sequencing project: providing services to taxonomists for standard genome sequencing and annotation.</title>
        <authorList>
            <consortium name="The Broad Institute Genomics Platform"/>
            <consortium name="The Broad Institute Genome Sequencing Center for Infectious Disease"/>
            <person name="Wu L."/>
            <person name="Ma J."/>
        </authorList>
    </citation>
    <scope>NUCLEOTIDE SEQUENCE [LARGE SCALE GENOMIC DNA]</scope>
    <source>
        <strain evidence="3">JCM 17591</strain>
    </source>
</reference>
<sequence length="103" mass="11134">MSTDFIDAGLDARWSDTLASEATLAEQTRACLANIDRIITAAGGQRTDIAAVTIYNTRLAEQDVVNAVCSEFFGEHRPARTHVEVSRLADPELLIEISAMAAL</sequence>
<dbReference type="InterPro" id="IPR006175">
    <property type="entry name" value="YjgF/YER057c/UK114"/>
</dbReference>
<dbReference type="EMBL" id="BAABBW010000004">
    <property type="protein sequence ID" value="GAA4178142.1"/>
    <property type="molecule type" value="Genomic_DNA"/>
</dbReference>
<evidence type="ECO:0008006" key="4">
    <source>
        <dbReference type="Google" id="ProtNLM"/>
    </source>
</evidence>
<keyword evidence="3" id="KW-1185">Reference proteome</keyword>
<dbReference type="RefSeq" id="WP_344755465.1">
    <property type="nucleotide sequence ID" value="NZ_BAABBW010000004.1"/>
</dbReference>
<gene>
    <name evidence="2" type="ORF">GCM10022287_28020</name>
</gene>